<feature type="domain" description="GH16" evidence="3">
    <location>
        <begin position="465"/>
        <end position="762"/>
    </location>
</feature>
<dbReference type="InterPro" id="IPR000757">
    <property type="entry name" value="Beta-glucanase-like"/>
</dbReference>
<dbReference type="PROSITE" id="PS51762">
    <property type="entry name" value="GH16_2"/>
    <property type="match status" value="1"/>
</dbReference>
<evidence type="ECO:0000256" key="2">
    <source>
        <dbReference type="SAM" id="SignalP"/>
    </source>
</evidence>
<dbReference type="RefSeq" id="WP_162357554.1">
    <property type="nucleotide sequence ID" value="NZ_CP048209.1"/>
</dbReference>
<dbReference type="EMBL" id="CP048209">
    <property type="protein sequence ID" value="QHT61115.1"/>
    <property type="molecule type" value="Genomic_DNA"/>
</dbReference>
<evidence type="ECO:0000313" key="5">
    <source>
        <dbReference type="Proteomes" id="UP000476064"/>
    </source>
</evidence>
<dbReference type="PANTHER" id="PTHR10963">
    <property type="entry name" value="GLYCOSYL HYDROLASE-RELATED"/>
    <property type="match status" value="1"/>
</dbReference>
<dbReference type="GO" id="GO:0030246">
    <property type="term" value="F:carbohydrate binding"/>
    <property type="evidence" value="ECO:0007669"/>
    <property type="project" value="InterPro"/>
</dbReference>
<keyword evidence="4" id="KW-0378">Hydrolase</keyword>
<dbReference type="InterPro" id="IPR013320">
    <property type="entry name" value="ConA-like_dom_sf"/>
</dbReference>
<dbReference type="PANTHER" id="PTHR10963:SF55">
    <property type="entry name" value="GLYCOSIDE HYDROLASE FAMILY 16 PROTEIN"/>
    <property type="match status" value="1"/>
</dbReference>
<dbReference type="Gene3D" id="2.60.120.200">
    <property type="match status" value="1"/>
</dbReference>
<name>A0A6C0G6F9_9BACL</name>
<keyword evidence="2" id="KW-0732">Signal</keyword>
<dbReference type="Gene3D" id="2.60.40.1190">
    <property type="match status" value="1"/>
</dbReference>
<feature type="chain" id="PRO_5025479906" evidence="2">
    <location>
        <begin position="31"/>
        <end position="1169"/>
    </location>
</feature>
<dbReference type="KEGG" id="plyc:GXP70_14910"/>
<keyword evidence="5" id="KW-1185">Reference proteome</keyword>
<dbReference type="SUPFAM" id="SSF49899">
    <property type="entry name" value="Concanavalin A-like lectins/glucanases"/>
    <property type="match status" value="1"/>
</dbReference>
<dbReference type="InterPro" id="IPR010502">
    <property type="entry name" value="Carb-bd_dom_fam9"/>
</dbReference>
<evidence type="ECO:0000259" key="3">
    <source>
        <dbReference type="PROSITE" id="PS51762"/>
    </source>
</evidence>
<evidence type="ECO:0000256" key="1">
    <source>
        <dbReference type="ARBA" id="ARBA00006865"/>
    </source>
</evidence>
<dbReference type="InterPro" id="IPR050546">
    <property type="entry name" value="Glycosyl_Hydrlase_16"/>
</dbReference>
<comment type="similarity">
    <text evidence="1">Belongs to the glycosyl hydrolase 16 family.</text>
</comment>
<proteinExistence type="inferred from homology"/>
<dbReference type="AlphaFoldDB" id="A0A6C0G6F9"/>
<protein>
    <submittedName>
        <fullName evidence="4">Family 16 glycosylhydrolase</fullName>
    </submittedName>
</protein>
<dbReference type="GO" id="GO:0016052">
    <property type="term" value="P:carbohydrate catabolic process"/>
    <property type="evidence" value="ECO:0007669"/>
    <property type="project" value="InterPro"/>
</dbReference>
<accession>A0A6C0G6F9</accession>
<reference evidence="4 5" key="1">
    <citation type="submission" date="2020-01" db="EMBL/GenBank/DDBJ databases">
        <title>Paenibacillus sp. nov., isolated from tomato rhizosphere.</title>
        <authorList>
            <person name="Weon H.-Y."/>
            <person name="Lee S.A."/>
        </authorList>
    </citation>
    <scope>NUCLEOTIDE SEQUENCE [LARGE SCALE GENOMIC DNA]</scope>
    <source>
        <strain evidence="4 5">12200R-189</strain>
    </source>
</reference>
<dbReference type="Pfam" id="PF06452">
    <property type="entry name" value="CBM9_1"/>
    <property type="match status" value="1"/>
</dbReference>
<sequence>MKFHTNNLKALATSLMIVTMLFGSATGVFADGNGMTGSPATTTTADEGGTVLAGPTDYNVNAWDSHTYGGSGWTDYKVAFDISNLADTSGDWHDFKLQFRNNADNYYWAYIADWGMNLYGNGSVSYNNGSPIASVSPQPVYTDAPIHYEFDVHGNTITGYADGTRIFAYTDDNAGALLSGGVSWTAENITLTLHDFTITSLDPGGVTAVGPTDYSVTNGQSASYGDSTWMDYKVAFDISDFDLMPAGWNDFKLQFRNSSPDANNNPKDYYWAYIANWGMNLYGNGSVRYDGGTLTGVNPQPAYTDTPIHYEFDVIGNTITGYADGAQIFSYTDTNDSKLLSGGVKWSAENLNVKLEHFTITLLKTGDGGGDGGSGGKQTIADPVTIGAINVPQAGVFPTSRYHYLYNNGVSDAWAYRDGGQGVAAETITWDPLIATTFKTNTVYTATVTLEPIQPNTTFDGFDTANLAGLPTEGVTNTDIGTDGDNLVVKITYAPTGSTAAAFHEDQGLLFDDEFNGTSLDAAKWVPSVEEVRAGGSAWDHSLIKVEDGHLALGMERDPQQGTEYGLAADPNFILAGAVQTALDDRSVVNFENAYGYYESSVKFPHVANTWGAFWLYEPSVLIEQNDGLDGTEIDILETIGNGEGGSDSSLHWNGYAGAHAAAGTNYSYNDYASNIYDGNYHKLGLQWTPSGYTFYIDGKAMWKVDGGILDQGYGTGSFSGIDQNPLHILLSIEKAGGALPADFTHDEMRVDYVRVYDRPKYTADLSLAPVYDAVNSQWQIQATLTNTASSGDPQTGTVTFEGATDHYSVAPGGQQVFNFAVDPAKVAGIGSTFTADFTTDNGGSGSASVKFGALTAAQAAAPVNIDGNLTDDAVWGTAQPIHFDDGTSSGLRPAVTAAGKLAWDEDNLYLAVTANTPDLNQSQTGGNIWQGDGLQLAVRGSAGYREMGFALNPVQGVQQWNWGADGTLTGNSAIPADMATTQIVRDDSSGTTTYEIAMKWAYLGLDGSDIHAGSLYDIALVLNDSDGSNRGYLAFYDGIATGAKGVGMGKLVLAAAPPVTPQDTVNISGVPVRFTVNNGTVAVDLRDKPLVQSILNASGKDIIIDLSGTGAASVSVTIDVSQFKSINKTITIVTRNGSYAVTTQKLWNNSGKPRIITVKNGKLDFKNG</sequence>
<evidence type="ECO:0000313" key="4">
    <source>
        <dbReference type="EMBL" id="QHT61115.1"/>
    </source>
</evidence>
<dbReference type="SUPFAM" id="SSF49344">
    <property type="entry name" value="CBD9-like"/>
    <property type="match status" value="1"/>
</dbReference>
<gene>
    <name evidence="4" type="ORF">GXP70_14910</name>
</gene>
<feature type="signal peptide" evidence="2">
    <location>
        <begin position="1"/>
        <end position="30"/>
    </location>
</feature>
<dbReference type="Pfam" id="PF00722">
    <property type="entry name" value="Glyco_hydro_16"/>
    <property type="match status" value="1"/>
</dbReference>
<dbReference type="Gene3D" id="2.60.120.560">
    <property type="entry name" value="Exo-inulinase, domain 1"/>
    <property type="match status" value="2"/>
</dbReference>
<dbReference type="Proteomes" id="UP000476064">
    <property type="component" value="Chromosome"/>
</dbReference>
<dbReference type="CDD" id="cd00413">
    <property type="entry name" value="Glyco_hydrolase_16"/>
    <property type="match status" value="1"/>
</dbReference>
<dbReference type="GO" id="GO:0004553">
    <property type="term" value="F:hydrolase activity, hydrolyzing O-glycosyl compounds"/>
    <property type="evidence" value="ECO:0007669"/>
    <property type="project" value="InterPro"/>
</dbReference>
<organism evidence="4 5">
    <name type="scientific">Paenibacillus lycopersici</name>
    <dbReference type="NCBI Taxonomy" id="2704462"/>
    <lineage>
        <taxon>Bacteria</taxon>
        <taxon>Bacillati</taxon>
        <taxon>Bacillota</taxon>
        <taxon>Bacilli</taxon>
        <taxon>Bacillales</taxon>
        <taxon>Paenibacillaceae</taxon>
        <taxon>Paenibacillus</taxon>
    </lineage>
</organism>